<evidence type="ECO:0000313" key="2">
    <source>
        <dbReference type="Proteomes" id="UP000275368"/>
    </source>
</evidence>
<dbReference type="PROSITE" id="PS51186">
    <property type="entry name" value="GNAT"/>
    <property type="match status" value="1"/>
</dbReference>
<evidence type="ECO:0000313" key="1">
    <source>
        <dbReference type="EMBL" id="BBH24308.1"/>
    </source>
</evidence>
<dbReference type="GO" id="GO:0016747">
    <property type="term" value="F:acyltransferase activity, transferring groups other than amino-acyl groups"/>
    <property type="evidence" value="ECO:0007669"/>
    <property type="project" value="InterPro"/>
</dbReference>
<protein>
    <submittedName>
        <fullName evidence="1">Spermidine acetyltransferase</fullName>
    </submittedName>
</protein>
<proteinExistence type="predicted"/>
<dbReference type="Proteomes" id="UP000275368">
    <property type="component" value="Chromosome"/>
</dbReference>
<dbReference type="SUPFAM" id="SSF55729">
    <property type="entry name" value="Acyl-CoA N-acyltransferases (Nat)"/>
    <property type="match status" value="1"/>
</dbReference>
<dbReference type="Gene3D" id="3.40.630.30">
    <property type="match status" value="1"/>
</dbReference>
<dbReference type="RefSeq" id="WP_125664431.1">
    <property type="nucleotide sequence ID" value="NZ_AP019308.1"/>
</dbReference>
<accession>A0A3G9JJM5</accession>
<sequence length="154" mass="17795">MIRLEAITKDNFQECIYLDIEEDQKKFVAANIYSIAGAYVALTNKDFIPMIYAIYYKDIMVGFIAMSYELENGAYYYDVYRFMIDKRYQNKGYGKEALQKALEIIRTYPHGKASVVKVIYTKDNLKAKKIYESIGFKDTGSVNSDGEIIAQLHL</sequence>
<reference evidence="1 2" key="1">
    <citation type="submission" date="2018-11" db="EMBL/GenBank/DDBJ databases">
        <title>Complete genome sequence of Paenibacillus baekrokdamisoli strain KCTC 33723.</title>
        <authorList>
            <person name="Kang S.W."/>
            <person name="Lee K.C."/>
            <person name="Kim K.K."/>
            <person name="Kim J.S."/>
            <person name="Kim D.S."/>
            <person name="Ko S.H."/>
            <person name="Yang S.H."/>
            <person name="Lee J.S."/>
        </authorList>
    </citation>
    <scope>NUCLEOTIDE SEQUENCE [LARGE SCALE GENOMIC DNA]</scope>
    <source>
        <strain evidence="1 2">KCTC 33723</strain>
    </source>
</reference>
<dbReference type="KEGG" id="pbk:Back11_56530"/>
<organism evidence="1 2">
    <name type="scientific">Paenibacillus baekrokdamisoli</name>
    <dbReference type="NCBI Taxonomy" id="1712516"/>
    <lineage>
        <taxon>Bacteria</taxon>
        <taxon>Bacillati</taxon>
        <taxon>Bacillota</taxon>
        <taxon>Bacilli</taxon>
        <taxon>Bacillales</taxon>
        <taxon>Paenibacillaceae</taxon>
        <taxon>Paenibacillus</taxon>
    </lineage>
</organism>
<keyword evidence="1" id="KW-0808">Transferase</keyword>
<dbReference type="AlphaFoldDB" id="A0A3G9JJM5"/>
<keyword evidence="2" id="KW-1185">Reference proteome</keyword>
<gene>
    <name evidence="1" type="primary">bltD</name>
    <name evidence="1" type="ORF">Back11_56530</name>
</gene>
<dbReference type="OrthoDB" id="9127144at2"/>
<name>A0A3G9JJM5_9BACL</name>
<dbReference type="InterPro" id="IPR016181">
    <property type="entry name" value="Acyl_CoA_acyltransferase"/>
</dbReference>
<dbReference type="InterPro" id="IPR050276">
    <property type="entry name" value="MshD_Acetyltransferase"/>
</dbReference>
<dbReference type="PANTHER" id="PTHR43617">
    <property type="entry name" value="L-AMINO ACID N-ACETYLTRANSFERASE"/>
    <property type="match status" value="1"/>
</dbReference>
<dbReference type="Pfam" id="PF00583">
    <property type="entry name" value="Acetyltransf_1"/>
    <property type="match status" value="1"/>
</dbReference>
<dbReference type="InterPro" id="IPR000182">
    <property type="entry name" value="GNAT_dom"/>
</dbReference>
<dbReference type="EMBL" id="AP019308">
    <property type="protein sequence ID" value="BBH24308.1"/>
    <property type="molecule type" value="Genomic_DNA"/>
</dbReference>
<dbReference type="CDD" id="cd04301">
    <property type="entry name" value="NAT_SF"/>
    <property type="match status" value="1"/>
</dbReference>